<evidence type="ECO:0000313" key="2">
    <source>
        <dbReference type="Proteomes" id="UP000445144"/>
    </source>
</evidence>
<keyword evidence="2" id="KW-1185">Reference proteome</keyword>
<reference evidence="1 2" key="1">
    <citation type="submission" date="2020-01" db="EMBL/GenBank/DDBJ databases">
        <authorList>
            <person name="Rodrigo-Torres L."/>
            <person name="Arahal R. D."/>
            <person name="Lucena T."/>
        </authorList>
    </citation>
    <scope>NUCLEOTIDE SEQUENCE [LARGE SCALE GENOMIC DNA]</scope>
    <source>
        <strain evidence="1 2">CECT 9293</strain>
    </source>
</reference>
<sequence length="150" mass="17532">MQLLRIQSRNMEEIPELVNILGNIAEFNPAIKEYHYSISFFDGSPKENFKGSFIDFLNSINESGKGLILNSNQVQKSISKLFQIYDLLLLIDKEVTNFEKSKIKDDSFLYNNIFLTITYFDSGFWEISCLDKNLLNFIKTKQSNYEFIQL</sequence>
<organism evidence="1 2">
    <name type="scientific">Chryseobacterium potabilaquae</name>
    <dbReference type="NCBI Taxonomy" id="2675057"/>
    <lineage>
        <taxon>Bacteria</taxon>
        <taxon>Pseudomonadati</taxon>
        <taxon>Bacteroidota</taxon>
        <taxon>Flavobacteriia</taxon>
        <taxon>Flavobacteriales</taxon>
        <taxon>Weeksellaceae</taxon>
        <taxon>Chryseobacterium group</taxon>
        <taxon>Chryseobacterium</taxon>
    </lineage>
</organism>
<proteinExistence type="predicted"/>
<gene>
    <name evidence="1" type="ORF">CHRY9293_00882</name>
</gene>
<accession>A0A6N4X8H8</accession>
<dbReference type="Proteomes" id="UP000445144">
    <property type="component" value="Unassembled WGS sequence"/>
</dbReference>
<dbReference type="RefSeq" id="WP_162031767.1">
    <property type="nucleotide sequence ID" value="NZ_CACVBR010000005.1"/>
</dbReference>
<dbReference type="AlphaFoldDB" id="A0A6N4X8H8"/>
<evidence type="ECO:0000313" key="1">
    <source>
        <dbReference type="EMBL" id="CAA7194593.1"/>
    </source>
</evidence>
<protein>
    <submittedName>
        <fullName evidence="1">Uncharacterized protein</fullName>
    </submittedName>
</protein>
<dbReference type="EMBL" id="CACVBR010000005">
    <property type="protein sequence ID" value="CAA7194593.1"/>
    <property type="molecule type" value="Genomic_DNA"/>
</dbReference>
<name>A0A6N4X8H8_9FLAO</name>